<dbReference type="PROSITE" id="PS50158">
    <property type="entry name" value="ZF_CCHC"/>
    <property type="match status" value="1"/>
</dbReference>
<keyword evidence="1" id="KW-0479">Metal-binding</keyword>
<accession>A0ABD2NTB6</accession>
<keyword evidence="1" id="KW-0863">Zinc-finger</keyword>
<evidence type="ECO:0000313" key="5">
    <source>
        <dbReference type="Proteomes" id="UP001516400"/>
    </source>
</evidence>
<feature type="domain" description="CCHC-type" evidence="3">
    <location>
        <begin position="145"/>
        <end position="159"/>
    </location>
</feature>
<dbReference type="AlphaFoldDB" id="A0ABD2NTB6"/>
<keyword evidence="5" id="KW-1185">Reference proteome</keyword>
<dbReference type="InterPro" id="IPR001878">
    <property type="entry name" value="Znf_CCHC"/>
</dbReference>
<dbReference type="GO" id="GO:0008270">
    <property type="term" value="F:zinc ion binding"/>
    <property type="evidence" value="ECO:0007669"/>
    <property type="project" value="UniProtKB-KW"/>
</dbReference>
<keyword evidence="1" id="KW-0862">Zinc</keyword>
<evidence type="ECO:0000256" key="1">
    <source>
        <dbReference type="PROSITE-ProRule" id="PRU00047"/>
    </source>
</evidence>
<organism evidence="4 5">
    <name type="scientific">Cryptolaemus montrouzieri</name>
    <dbReference type="NCBI Taxonomy" id="559131"/>
    <lineage>
        <taxon>Eukaryota</taxon>
        <taxon>Metazoa</taxon>
        <taxon>Ecdysozoa</taxon>
        <taxon>Arthropoda</taxon>
        <taxon>Hexapoda</taxon>
        <taxon>Insecta</taxon>
        <taxon>Pterygota</taxon>
        <taxon>Neoptera</taxon>
        <taxon>Endopterygota</taxon>
        <taxon>Coleoptera</taxon>
        <taxon>Polyphaga</taxon>
        <taxon>Cucujiformia</taxon>
        <taxon>Coccinelloidea</taxon>
        <taxon>Coccinellidae</taxon>
        <taxon>Scymninae</taxon>
        <taxon>Scymnini</taxon>
        <taxon>Cryptolaemus</taxon>
    </lineage>
</organism>
<protein>
    <recommendedName>
        <fullName evidence="3">CCHC-type domain-containing protein</fullName>
    </recommendedName>
</protein>
<name>A0ABD2NTB6_9CUCU</name>
<evidence type="ECO:0000259" key="3">
    <source>
        <dbReference type="PROSITE" id="PS50158"/>
    </source>
</evidence>
<gene>
    <name evidence="4" type="ORF">HHI36_005085</name>
</gene>
<evidence type="ECO:0000313" key="4">
    <source>
        <dbReference type="EMBL" id="KAL3281880.1"/>
    </source>
</evidence>
<proteinExistence type="predicted"/>
<reference evidence="4 5" key="1">
    <citation type="journal article" date="2021" name="BMC Biol.">
        <title>Horizontally acquired antibacterial genes associated with adaptive radiation of ladybird beetles.</title>
        <authorList>
            <person name="Li H.S."/>
            <person name="Tang X.F."/>
            <person name="Huang Y.H."/>
            <person name="Xu Z.Y."/>
            <person name="Chen M.L."/>
            <person name="Du X.Y."/>
            <person name="Qiu B.Y."/>
            <person name="Chen P.T."/>
            <person name="Zhang W."/>
            <person name="Slipinski A."/>
            <person name="Escalona H.E."/>
            <person name="Waterhouse R.M."/>
            <person name="Zwick A."/>
            <person name="Pang H."/>
        </authorList>
    </citation>
    <scope>NUCLEOTIDE SEQUENCE [LARGE SCALE GENOMIC DNA]</scope>
    <source>
        <strain evidence="4">SYSU2018</strain>
    </source>
</reference>
<sequence>MPNIIHKKIMVVAFMNSNTKVDIHKPKQNKGDVANLKQQQRNRRKAYEGEAVFINQKDRSHASLLKDVKTKMEINPHRNDAKNTAEDLGTNRDVVVENLRHSFEEIQVPTICTSGKTASVLEEAAEMRIGLRECHLHSKTDFPICFKCKECGHIPAECKGEKYTV</sequence>
<dbReference type="Proteomes" id="UP001516400">
    <property type="component" value="Unassembled WGS sequence"/>
</dbReference>
<evidence type="ECO:0000256" key="2">
    <source>
        <dbReference type="SAM" id="MobiDB-lite"/>
    </source>
</evidence>
<feature type="region of interest" description="Disordered" evidence="2">
    <location>
        <begin position="23"/>
        <end position="45"/>
    </location>
</feature>
<comment type="caution">
    <text evidence="4">The sequence shown here is derived from an EMBL/GenBank/DDBJ whole genome shotgun (WGS) entry which is preliminary data.</text>
</comment>
<dbReference type="EMBL" id="JABFTP020000144">
    <property type="protein sequence ID" value="KAL3281880.1"/>
    <property type="molecule type" value="Genomic_DNA"/>
</dbReference>